<dbReference type="InterPro" id="IPR000515">
    <property type="entry name" value="MetI-like"/>
</dbReference>
<evidence type="ECO:0000313" key="10">
    <source>
        <dbReference type="EMBL" id="PJI94200.1"/>
    </source>
</evidence>
<dbReference type="GO" id="GO:0055085">
    <property type="term" value="P:transmembrane transport"/>
    <property type="evidence" value="ECO:0007669"/>
    <property type="project" value="InterPro"/>
</dbReference>
<evidence type="ECO:0000313" key="11">
    <source>
        <dbReference type="Proteomes" id="UP000231586"/>
    </source>
</evidence>
<feature type="transmembrane region" description="Helical" evidence="7">
    <location>
        <begin position="172"/>
        <end position="196"/>
    </location>
</feature>
<dbReference type="InterPro" id="IPR035906">
    <property type="entry name" value="MetI-like_sf"/>
</dbReference>
<evidence type="ECO:0000256" key="2">
    <source>
        <dbReference type="ARBA" id="ARBA00022448"/>
    </source>
</evidence>
<keyword evidence="4 7" id="KW-0812">Transmembrane</keyword>
<keyword evidence="3" id="KW-1003">Cell membrane</keyword>
<dbReference type="PANTHER" id="PTHR43744:SF12">
    <property type="entry name" value="ABC TRANSPORTER PERMEASE PROTEIN MG189-RELATED"/>
    <property type="match status" value="1"/>
</dbReference>
<keyword evidence="2 7" id="KW-0813">Transport</keyword>
<feature type="transmembrane region" description="Helical" evidence="7">
    <location>
        <begin position="339"/>
        <end position="360"/>
    </location>
</feature>
<evidence type="ECO:0000256" key="5">
    <source>
        <dbReference type="ARBA" id="ARBA00022989"/>
    </source>
</evidence>
<feature type="transmembrane region" description="Helical" evidence="7">
    <location>
        <begin position="283"/>
        <end position="308"/>
    </location>
</feature>
<keyword evidence="6 7" id="KW-0472">Membrane</keyword>
<protein>
    <submittedName>
        <fullName evidence="10">Multiple sugar transport system permease protein</fullName>
    </submittedName>
</protein>
<dbReference type="Proteomes" id="UP000231586">
    <property type="component" value="Unassembled WGS sequence"/>
</dbReference>
<proteinExistence type="inferred from homology"/>
<dbReference type="PROSITE" id="PS50928">
    <property type="entry name" value="ABC_TM1"/>
    <property type="match status" value="1"/>
</dbReference>
<dbReference type="EMBL" id="PGTZ01000007">
    <property type="protein sequence ID" value="PJI94200.1"/>
    <property type="molecule type" value="Genomic_DNA"/>
</dbReference>
<organism evidence="10 11">
    <name type="scientific">Luteimicrobium subarcticum</name>
    <dbReference type="NCBI Taxonomy" id="620910"/>
    <lineage>
        <taxon>Bacteria</taxon>
        <taxon>Bacillati</taxon>
        <taxon>Actinomycetota</taxon>
        <taxon>Actinomycetes</taxon>
        <taxon>Micrococcales</taxon>
        <taxon>Luteimicrobium</taxon>
    </lineage>
</organism>
<name>A0A2M8WTC2_9MICO</name>
<keyword evidence="10" id="KW-0762">Sugar transport</keyword>
<evidence type="ECO:0000256" key="4">
    <source>
        <dbReference type="ARBA" id="ARBA00022692"/>
    </source>
</evidence>
<comment type="similarity">
    <text evidence="7">Belongs to the binding-protein-dependent transport system permease family.</text>
</comment>
<keyword evidence="5 7" id="KW-1133">Transmembrane helix</keyword>
<feature type="transmembrane region" description="Helical" evidence="7">
    <location>
        <begin position="237"/>
        <end position="262"/>
    </location>
</feature>
<dbReference type="SUPFAM" id="SSF161098">
    <property type="entry name" value="MetI-like"/>
    <property type="match status" value="1"/>
</dbReference>
<dbReference type="Gene3D" id="1.10.3720.10">
    <property type="entry name" value="MetI-like"/>
    <property type="match status" value="1"/>
</dbReference>
<evidence type="ECO:0000259" key="9">
    <source>
        <dbReference type="PROSITE" id="PS50928"/>
    </source>
</evidence>
<feature type="transmembrane region" description="Helical" evidence="7">
    <location>
        <begin position="203"/>
        <end position="225"/>
    </location>
</feature>
<dbReference type="CDD" id="cd06261">
    <property type="entry name" value="TM_PBP2"/>
    <property type="match status" value="1"/>
</dbReference>
<dbReference type="Pfam" id="PF00528">
    <property type="entry name" value="BPD_transp_1"/>
    <property type="match status" value="1"/>
</dbReference>
<comment type="subcellular location">
    <subcellularLocation>
        <location evidence="1 7">Cell membrane</location>
        <topology evidence="1 7">Multi-pass membrane protein</topology>
    </subcellularLocation>
</comment>
<dbReference type="PANTHER" id="PTHR43744">
    <property type="entry name" value="ABC TRANSPORTER PERMEASE PROTEIN MG189-RELATED-RELATED"/>
    <property type="match status" value="1"/>
</dbReference>
<evidence type="ECO:0000256" key="6">
    <source>
        <dbReference type="ARBA" id="ARBA00023136"/>
    </source>
</evidence>
<accession>A0A2M8WTC2</accession>
<feature type="transmembrane region" description="Helical" evidence="7">
    <location>
        <begin position="107"/>
        <end position="132"/>
    </location>
</feature>
<evidence type="ECO:0000256" key="7">
    <source>
        <dbReference type="RuleBase" id="RU363032"/>
    </source>
</evidence>
<feature type="domain" description="ABC transmembrane type-1" evidence="9">
    <location>
        <begin position="168"/>
        <end position="360"/>
    </location>
</feature>
<evidence type="ECO:0000256" key="1">
    <source>
        <dbReference type="ARBA" id="ARBA00004651"/>
    </source>
</evidence>
<evidence type="ECO:0000256" key="8">
    <source>
        <dbReference type="SAM" id="MobiDB-lite"/>
    </source>
</evidence>
<dbReference type="AlphaFoldDB" id="A0A2M8WTC2"/>
<sequence length="376" mass="40236">MSGRNEPGMTTMPFEKSAEKPADTAVGTPSGTDTAASGGVPETAAELAVGTALRAGAPQGGAADPRTTAVVARAETKKRKTSPFDGDRGYVSEQDWRRGSVRTSMRTLHVLLLVALVVAGVGPMLLLAKFAITPTQDIIRTPLAIFPHGVRWANVTEAWNDVQISKYFMNTIWIALGSWFVQLLVATTGGFVLSVLRPKWSKVVNGLVIGTLFVPAVVLLVPLYLTILKPPLLGTSLINNFFAVWLPAGASAFNVVIVARFFDSLPREVFEAARVDGAGPFRLFWSVVLPMSKPIIGVVSVFAFIASWKDFLWPMLVLKNPDIQPLSVRLPSIQAQTDLGVFLAALAISTVIPVVLFLVFQRLFLSGAGLGGAVKG</sequence>
<dbReference type="GO" id="GO:0005886">
    <property type="term" value="C:plasma membrane"/>
    <property type="evidence" value="ECO:0007669"/>
    <property type="project" value="UniProtKB-SubCell"/>
</dbReference>
<evidence type="ECO:0000256" key="3">
    <source>
        <dbReference type="ARBA" id="ARBA00022475"/>
    </source>
</evidence>
<feature type="region of interest" description="Disordered" evidence="8">
    <location>
        <begin position="1"/>
        <end position="67"/>
    </location>
</feature>
<reference evidence="10 11" key="1">
    <citation type="submission" date="2017-11" db="EMBL/GenBank/DDBJ databases">
        <title>Genomic Encyclopedia of Archaeal and Bacterial Type Strains, Phase II (KMG-II): From Individual Species to Whole Genera.</title>
        <authorList>
            <person name="Goeker M."/>
        </authorList>
    </citation>
    <scope>NUCLEOTIDE SEQUENCE [LARGE SCALE GENOMIC DNA]</scope>
    <source>
        <strain evidence="10 11">DSM 22413</strain>
    </source>
</reference>
<gene>
    <name evidence="10" type="ORF">CLV34_1687</name>
</gene>
<comment type="caution">
    <text evidence="10">The sequence shown here is derived from an EMBL/GenBank/DDBJ whole genome shotgun (WGS) entry which is preliminary data.</text>
</comment>
<keyword evidence="11" id="KW-1185">Reference proteome</keyword>